<accession>A0ABQ5SBR9</accession>
<comment type="caution">
    <text evidence="2">The sequence shown here is derived from an EMBL/GenBank/DDBJ whole genome shotgun (WGS) entry which is preliminary data.</text>
</comment>
<organism evidence="2 3">
    <name type="scientific">Volvox africanus</name>
    <dbReference type="NCBI Taxonomy" id="51714"/>
    <lineage>
        <taxon>Eukaryota</taxon>
        <taxon>Viridiplantae</taxon>
        <taxon>Chlorophyta</taxon>
        <taxon>core chlorophytes</taxon>
        <taxon>Chlorophyceae</taxon>
        <taxon>CS clade</taxon>
        <taxon>Chlamydomonadales</taxon>
        <taxon>Volvocaceae</taxon>
        <taxon>Volvox</taxon>
    </lineage>
</organism>
<reference evidence="2 3" key="1">
    <citation type="journal article" date="2023" name="IScience">
        <title>Expanded male sex-determining region conserved during the evolution of homothallism in the green alga Volvox.</title>
        <authorList>
            <person name="Yamamoto K."/>
            <person name="Matsuzaki R."/>
            <person name="Mahakham W."/>
            <person name="Heman W."/>
            <person name="Sekimoto H."/>
            <person name="Kawachi M."/>
            <person name="Minakuchi Y."/>
            <person name="Toyoda A."/>
            <person name="Nozaki H."/>
        </authorList>
    </citation>
    <scope>NUCLEOTIDE SEQUENCE [LARGE SCALE GENOMIC DNA]</scope>
    <source>
        <strain evidence="2 3">NIES-4468</strain>
    </source>
</reference>
<feature type="compositionally biased region" description="Low complexity" evidence="1">
    <location>
        <begin position="143"/>
        <end position="164"/>
    </location>
</feature>
<evidence type="ECO:0000313" key="3">
    <source>
        <dbReference type="Proteomes" id="UP001165090"/>
    </source>
</evidence>
<feature type="compositionally biased region" description="Low complexity" evidence="1">
    <location>
        <begin position="287"/>
        <end position="302"/>
    </location>
</feature>
<proteinExistence type="predicted"/>
<gene>
    <name evidence="2" type="ORF">VaNZ11_011167</name>
</gene>
<protein>
    <submittedName>
        <fullName evidence="2">Uncharacterized protein</fullName>
    </submittedName>
</protein>
<feature type="region of interest" description="Disordered" evidence="1">
    <location>
        <begin position="178"/>
        <end position="249"/>
    </location>
</feature>
<name>A0ABQ5SBR9_9CHLO</name>
<dbReference type="EMBL" id="BSDZ01000078">
    <property type="protein sequence ID" value="GLI67229.1"/>
    <property type="molecule type" value="Genomic_DNA"/>
</dbReference>
<feature type="compositionally biased region" description="Low complexity" evidence="1">
    <location>
        <begin position="192"/>
        <end position="218"/>
    </location>
</feature>
<feature type="region of interest" description="Disordered" evidence="1">
    <location>
        <begin position="268"/>
        <end position="346"/>
    </location>
</feature>
<sequence length="346" mass="37868">MSSLDSKLDLSLDELIKQAAQAKRPAALGRTALAKPTPASQQRIAPKQVGARTPLLAATGIAGKRQAIRAKRQGAVSGQLQRPAPKILLVEAATLKHRTIGPGHGARTIAKRIVNRAVMAPKLPTAVAMRQRGPVQRPQAPVAALRPRQQQLQKQQQQPARQPRQQIMYVQQPIQQQHRQVPVSLARRMRQQRQQQQQVAMQPRAQGAGRAAQMARRQVPVPQGSQRRGQAARIQGSHVLPAPRQQQQRQMLGLVQQGAVRKNRQMQQAAQRRAPVFAGNGNGTGNGSNQRGRQQQQVMASQRQHRGGGRNHQTGGGNMRNRAPILMQQNGGGPRGTGGRGRRGRR</sequence>
<feature type="region of interest" description="Disordered" evidence="1">
    <location>
        <begin position="130"/>
        <end position="164"/>
    </location>
</feature>
<evidence type="ECO:0000313" key="2">
    <source>
        <dbReference type="EMBL" id="GLI67229.1"/>
    </source>
</evidence>
<evidence type="ECO:0000256" key="1">
    <source>
        <dbReference type="SAM" id="MobiDB-lite"/>
    </source>
</evidence>
<keyword evidence="3" id="KW-1185">Reference proteome</keyword>
<dbReference type="Proteomes" id="UP001165090">
    <property type="component" value="Unassembled WGS sequence"/>
</dbReference>
<feature type="compositionally biased region" description="Gly residues" evidence="1">
    <location>
        <begin position="330"/>
        <end position="339"/>
    </location>
</feature>